<reference evidence="7" key="1">
    <citation type="submission" date="2021-08" db="EMBL/GenBank/DDBJ databases">
        <title>Flavobacterium sp. strain CC-SYL302.</title>
        <authorList>
            <person name="Lin S.-Y."/>
            <person name="Lee T.-H."/>
            <person name="Young C.-C."/>
        </authorList>
    </citation>
    <scope>NUCLEOTIDE SEQUENCE</scope>
    <source>
        <strain evidence="7">CC-SYL302</strain>
    </source>
</reference>
<gene>
    <name evidence="7" type="ORF">K5I29_03020</name>
</gene>
<evidence type="ECO:0000259" key="6">
    <source>
        <dbReference type="Pfam" id="PF13515"/>
    </source>
</evidence>
<evidence type="ECO:0000256" key="1">
    <source>
        <dbReference type="ARBA" id="ARBA00004141"/>
    </source>
</evidence>
<evidence type="ECO:0000256" key="2">
    <source>
        <dbReference type="ARBA" id="ARBA00022692"/>
    </source>
</evidence>
<evidence type="ECO:0000313" key="8">
    <source>
        <dbReference type="Proteomes" id="UP001163328"/>
    </source>
</evidence>
<feature type="transmembrane region" description="Helical" evidence="5">
    <location>
        <begin position="231"/>
        <end position="246"/>
    </location>
</feature>
<dbReference type="EMBL" id="CP081495">
    <property type="protein sequence ID" value="UYW01903.1"/>
    <property type="molecule type" value="Genomic_DNA"/>
</dbReference>
<evidence type="ECO:0000256" key="5">
    <source>
        <dbReference type="SAM" id="Phobius"/>
    </source>
</evidence>
<evidence type="ECO:0000313" key="7">
    <source>
        <dbReference type="EMBL" id="UYW01903.1"/>
    </source>
</evidence>
<comment type="subcellular location">
    <subcellularLocation>
        <location evidence="1">Membrane</location>
        <topology evidence="1">Multi-pass membrane protein</topology>
    </subcellularLocation>
</comment>
<keyword evidence="4 5" id="KW-0472">Membrane</keyword>
<dbReference type="Pfam" id="PF13515">
    <property type="entry name" value="FUSC_2"/>
    <property type="match status" value="1"/>
</dbReference>
<dbReference type="RefSeq" id="WP_264434378.1">
    <property type="nucleotide sequence ID" value="NZ_CP081495.1"/>
</dbReference>
<dbReference type="Proteomes" id="UP001163328">
    <property type="component" value="Chromosome"/>
</dbReference>
<proteinExistence type="predicted"/>
<name>A0ABY6M3E5_9FLAO</name>
<feature type="domain" description="Integral membrane bound transporter" evidence="6">
    <location>
        <begin position="192"/>
        <end position="318"/>
    </location>
</feature>
<sequence>MKKYIAFDKTTRKWHLPVVAGLAVGIPMIFGWYIDNFDAGKLASLAGLSILYIQSDKLSERMMLLMTCCFGIMSSYAIGLLFSFNPFFAPLALGFLSFFIHYSLHKLHLTRPPGNFFFIMLASTAICTPFDMDSIPTKIGYIALGTIFTCSLGFVYSLLTLKKQGESSAIRVKDSYTNIVESIIFGVFILISLAIAFGLELDNPYWMPISCLAVMQGSNSKHTWKRGTQRIIGTFIGLGITWLIAYNNPSPLFMVISITLLQMIVEFLVVRNYGIAVIFITVLTIFLSESGGQLSQDTDQVFLARLFDISIGSIIGIIGGWALYHEKIHYYATQQLQKFKNEEDL</sequence>
<feature type="transmembrane region" description="Helical" evidence="5">
    <location>
        <begin position="302"/>
        <end position="324"/>
    </location>
</feature>
<protein>
    <submittedName>
        <fullName evidence="7">FUSC family protein</fullName>
    </submittedName>
</protein>
<feature type="transmembrane region" description="Helical" evidence="5">
    <location>
        <begin position="179"/>
        <end position="199"/>
    </location>
</feature>
<feature type="transmembrane region" description="Helical" evidence="5">
    <location>
        <begin position="138"/>
        <end position="159"/>
    </location>
</feature>
<organism evidence="7 8">
    <name type="scientific">Flavobacterium agricola</name>
    <dbReference type="NCBI Taxonomy" id="2870839"/>
    <lineage>
        <taxon>Bacteria</taxon>
        <taxon>Pseudomonadati</taxon>
        <taxon>Bacteroidota</taxon>
        <taxon>Flavobacteriia</taxon>
        <taxon>Flavobacteriales</taxon>
        <taxon>Flavobacteriaceae</taxon>
        <taxon>Flavobacterium</taxon>
    </lineage>
</organism>
<keyword evidence="8" id="KW-1185">Reference proteome</keyword>
<feature type="transmembrane region" description="Helical" evidence="5">
    <location>
        <begin position="87"/>
        <end position="104"/>
    </location>
</feature>
<keyword evidence="2 5" id="KW-0812">Transmembrane</keyword>
<accession>A0ABY6M3E5</accession>
<keyword evidence="3 5" id="KW-1133">Transmembrane helix</keyword>
<feature type="transmembrane region" description="Helical" evidence="5">
    <location>
        <begin position="62"/>
        <end position="81"/>
    </location>
</feature>
<feature type="transmembrane region" description="Helical" evidence="5">
    <location>
        <begin position="14"/>
        <end position="33"/>
    </location>
</feature>
<evidence type="ECO:0000256" key="4">
    <source>
        <dbReference type="ARBA" id="ARBA00023136"/>
    </source>
</evidence>
<dbReference type="InterPro" id="IPR049453">
    <property type="entry name" value="Memb_transporter_dom"/>
</dbReference>
<evidence type="ECO:0000256" key="3">
    <source>
        <dbReference type="ARBA" id="ARBA00022989"/>
    </source>
</evidence>